<evidence type="ECO:0000256" key="1">
    <source>
        <dbReference type="SAM" id="MobiDB-lite"/>
    </source>
</evidence>
<proteinExistence type="predicted"/>
<dbReference type="Proteomes" id="UP000199111">
    <property type="component" value="Unassembled WGS sequence"/>
</dbReference>
<accession>A0A1I3RND5</accession>
<evidence type="ECO:0000313" key="2">
    <source>
        <dbReference type="EMBL" id="SFJ46811.1"/>
    </source>
</evidence>
<keyword evidence="3" id="KW-1185">Reference proteome</keyword>
<evidence type="ECO:0000313" key="3">
    <source>
        <dbReference type="Proteomes" id="UP000199111"/>
    </source>
</evidence>
<organism evidence="2 3">
    <name type="scientific">Streptosporangium canum</name>
    <dbReference type="NCBI Taxonomy" id="324952"/>
    <lineage>
        <taxon>Bacteria</taxon>
        <taxon>Bacillati</taxon>
        <taxon>Actinomycetota</taxon>
        <taxon>Actinomycetes</taxon>
        <taxon>Streptosporangiales</taxon>
        <taxon>Streptosporangiaceae</taxon>
        <taxon>Streptosporangium</taxon>
    </lineage>
</organism>
<dbReference type="AlphaFoldDB" id="A0A1I3RND5"/>
<sequence length="106" mass="11359">MLQVQKIACTNAAGFVMYFNPEYIDPNTGQFAESPPDSPNYPIDQTKTIDLSSSNVPVGASVRPKVHADGGDNNSGDTLVQYAQNGQTATYEVQGTTLNYTVKLIG</sequence>
<dbReference type="EMBL" id="FOQY01000009">
    <property type="protein sequence ID" value="SFJ46811.1"/>
    <property type="molecule type" value="Genomic_DNA"/>
</dbReference>
<protein>
    <submittedName>
        <fullName evidence="2">Uncharacterized protein</fullName>
    </submittedName>
</protein>
<dbReference type="GeneID" id="96298871"/>
<reference evidence="3" key="1">
    <citation type="submission" date="2016-10" db="EMBL/GenBank/DDBJ databases">
        <authorList>
            <person name="Varghese N."/>
            <person name="Submissions S."/>
        </authorList>
    </citation>
    <scope>NUCLEOTIDE SEQUENCE [LARGE SCALE GENOMIC DNA]</scope>
    <source>
        <strain evidence="3">CGMCC 4.2126</strain>
    </source>
</reference>
<feature type="region of interest" description="Disordered" evidence="1">
    <location>
        <begin position="52"/>
        <end position="76"/>
    </location>
</feature>
<name>A0A1I3RND5_9ACTN</name>
<dbReference type="RefSeq" id="WP_093887702.1">
    <property type="nucleotide sequence ID" value="NZ_FOQY01000009.1"/>
</dbReference>
<gene>
    <name evidence="2" type="ORF">SAMN05216275_10975</name>
</gene>